<dbReference type="AlphaFoldDB" id="A0A6N7IT80"/>
<dbReference type="SUPFAM" id="SSF54862">
    <property type="entry name" value="4Fe-4S ferredoxins"/>
    <property type="match status" value="1"/>
</dbReference>
<dbReference type="PANTHER" id="PTHR42827">
    <property type="entry name" value="IRON-SULFUR CLUSTER-BINDING PROTEIN-RELATED"/>
    <property type="match status" value="1"/>
</dbReference>
<feature type="domain" description="4Fe-4S ferredoxin-type" evidence="4">
    <location>
        <begin position="158"/>
        <end position="188"/>
    </location>
</feature>
<dbReference type="PROSITE" id="PS51379">
    <property type="entry name" value="4FE4S_FER_2"/>
    <property type="match status" value="1"/>
</dbReference>
<evidence type="ECO:0000259" key="4">
    <source>
        <dbReference type="PROSITE" id="PS51379"/>
    </source>
</evidence>
<comment type="caution">
    <text evidence="5">The sequence shown here is derived from an EMBL/GenBank/DDBJ whole genome shotgun (WGS) entry which is preliminary data.</text>
</comment>
<keyword evidence="1" id="KW-0479">Metal-binding</keyword>
<evidence type="ECO:0000313" key="6">
    <source>
        <dbReference type="Proteomes" id="UP000441717"/>
    </source>
</evidence>
<dbReference type="OrthoDB" id="9815745at2"/>
<dbReference type="GO" id="GO:0051536">
    <property type="term" value="F:iron-sulfur cluster binding"/>
    <property type="evidence" value="ECO:0007669"/>
    <property type="project" value="UniProtKB-KW"/>
</dbReference>
<protein>
    <recommendedName>
        <fullName evidence="4">4Fe-4S ferredoxin-type domain-containing protein</fullName>
    </recommendedName>
</protein>
<sequence length="225" mass="24858">MSLTGELKEFAFRLGLADIGTAPVSRYAEAPSGHKPGDYLPGAKSVITFAYRLNEGPLRNLPATRNQYNVEFNAVNQILLNCAHQLARFLEERGYESVAFGPEADIGDYSRLKGDFSHKHSAVLCGLGKFGVNNLLLHPRYRARIRLASVVTTAELDYTAPAAEAICDTCLECVRICPSGALNNWEGNYHPERGWVINKEKCAHYMFVTHAGKRCGLCIHACLRS</sequence>
<name>A0A6N7IT80_9FIRM</name>
<evidence type="ECO:0000256" key="1">
    <source>
        <dbReference type="ARBA" id="ARBA00022723"/>
    </source>
</evidence>
<evidence type="ECO:0000256" key="3">
    <source>
        <dbReference type="ARBA" id="ARBA00023014"/>
    </source>
</evidence>
<dbReference type="InterPro" id="IPR017896">
    <property type="entry name" value="4Fe4S_Fe-S-bd"/>
</dbReference>
<dbReference type="PANTHER" id="PTHR42827:SF1">
    <property type="entry name" value="IRON-SULFUR CLUSTER-BINDING PROTEIN"/>
    <property type="match status" value="1"/>
</dbReference>
<accession>A0A6N7IT80</accession>
<reference evidence="5 6" key="1">
    <citation type="submission" date="2019-10" db="EMBL/GenBank/DDBJ databases">
        <title>Comparative genomics of sulfur disproportionating microorganisms.</title>
        <authorList>
            <person name="Ward L.M."/>
            <person name="Bertran E."/>
            <person name="Johnston D."/>
        </authorList>
    </citation>
    <scope>NUCLEOTIDE SEQUENCE [LARGE SCALE GENOMIC DNA]</scope>
    <source>
        <strain evidence="5 6">DSM 14055</strain>
    </source>
</reference>
<keyword evidence="2" id="KW-0408">Iron</keyword>
<dbReference type="PROSITE" id="PS00198">
    <property type="entry name" value="4FE4S_FER_1"/>
    <property type="match status" value="1"/>
</dbReference>
<evidence type="ECO:0000256" key="2">
    <source>
        <dbReference type="ARBA" id="ARBA00023004"/>
    </source>
</evidence>
<keyword evidence="6" id="KW-1185">Reference proteome</keyword>
<dbReference type="Proteomes" id="UP000441717">
    <property type="component" value="Unassembled WGS sequence"/>
</dbReference>
<dbReference type="RefSeq" id="WP_152947797.1">
    <property type="nucleotide sequence ID" value="NZ_WHYR01000045.1"/>
</dbReference>
<gene>
    <name evidence="5" type="ORF">GFC01_13885</name>
</gene>
<keyword evidence="3" id="KW-0411">Iron-sulfur</keyword>
<dbReference type="GO" id="GO:0046872">
    <property type="term" value="F:metal ion binding"/>
    <property type="evidence" value="ECO:0007669"/>
    <property type="project" value="UniProtKB-KW"/>
</dbReference>
<proteinExistence type="predicted"/>
<organism evidence="5 6">
    <name type="scientific">Desulfofundulus thermobenzoicus</name>
    <dbReference type="NCBI Taxonomy" id="29376"/>
    <lineage>
        <taxon>Bacteria</taxon>
        <taxon>Bacillati</taxon>
        <taxon>Bacillota</taxon>
        <taxon>Clostridia</taxon>
        <taxon>Eubacteriales</taxon>
        <taxon>Peptococcaceae</taxon>
        <taxon>Desulfofundulus</taxon>
    </lineage>
</organism>
<dbReference type="EMBL" id="WHYR01000045">
    <property type="protein sequence ID" value="MQL53326.1"/>
    <property type="molecule type" value="Genomic_DNA"/>
</dbReference>
<dbReference type="Gene3D" id="3.30.70.20">
    <property type="match status" value="1"/>
</dbReference>
<dbReference type="InterPro" id="IPR017900">
    <property type="entry name" value="4Fe4S_Fe_S_CS"/>
</dbReference>
<evidence type="ECO:0000313" key="5">
    <source>
        <dbReference type="EMBL" id="MQL53326.1"/>
    </source>
</evidence>